<evidence type="ECO:0000313" key="4">
    <source>
        <dbReference type="Proteomes" id="UP001152320"/>
    </source>
</evidence>
<keyword evidence="1" id="KW-1133">Transmembrane helix</keyword>
<protein>
    <submittedName>
        <fullName evidence="3">Beta-lactamase domain-containing protein 2</fullName>
    </submittedName>
</protein>
<name>A0A9Q1H9L7_HOLLE</name>
<comment type="caution">
    <text evidence="3">The sequence shown here is derived from an EMBL/GenBank/DDBJ whole genome shotgun (WGS) entry which is preliminary data.</text>
</comment>
<dbReference type="Pfam" id="PF00144">
    <property type="entry name" value="Beta-lactamase"/>
    <property type="match status" value="1"/>
</dbReference>
<dbReference type="InterPro" id="IPR001466">
    <property type="entry name" value="Beta-lactam-related"/>
</dbReference>
<dbReference type="PANTHER" id="PTHR43319">
    <property type="entry name" value="BETA-LACTAMASE-RELATED"/>
    <property type="match status" value="1"/>
</dbReference>
<dbReference type="Proteomes" id="UP001152320">
    <property type="component" value="Chromosome 8"/>
</dbReference>
<organism evidence="3 4">
    <name type="scientific">Holothuria leucospilota</name>
    <name type="common">Black long sea cucumber</name>
    <name type="synonym">Mertensiothuria leucospilota</name>
    <dbReference type="NCBI Taxonomy" id="206669"/>
    <lineage>
        <taxon>Eukaryota</taxon>
        <taxon>Metazoa</taxon>
        <taxon>Echinodermata</taxon>
        <taxon>Eleutherozoa</taxon>
        <taxon>Echinozoa</taxon>
        <taxon>Holothuroidea</taxon>
        <taxon>Aspidochirotacea</taxon>
        <taxon>Aspidochirotida</taxon>
        <taxon>Holothuriidae</taxon>
        <taxon>Holothuria</taxon>
    </lineage>
</organism>
<evidence type="ECO:0000259" key="2">
    <source>
        <dbReference type="Pfam" id="PF00144"/>
    </source>
</evidence>
<keyword evidence="1" id="KW-0812">Transmembrane</keyword>
<reference evidence="3" key="1">
    <citation type="submission" date="2021-10" db="EMBL/GenBank/DDBJ databases">
        <title>Tropical sea cucumber genome reveals ecological adaptation and Cuvierian tubules defense mechanism.</title>
        <authorList>
            <person name="Chen T."/>
        </authorList>
    </citation>
    <scope>NUCLEOTIDE SEQUENCE</scope>
    <source>
        <strain evidence="3">Nanhai2018</strain>
        <tissue evidence="3">Muscle</tissue>
    </source>
</reference>
<dbReference type="Gene3D" id="3.40.710.10">
    <property type="entry name" value="DD-peptidase/beta-lactamase superfamily"/>
    <property type="match status" value="1"/>
</dbReference>
<keyword evidence="4" id="KW-1185">Reference proteome</keyword>
<gene>
    <name evidence="3" type="ORF">HOLleu_19078</name>
</gene>
<dbReference type="OrthoDB" id="5946976at2759"/>
<evidence type="ECO:0000313" key="3">
    <source>
        <dbReference type="EMBL" id="KAJ8038099.1"/>
    </source>
</evidence>
<dbReference type="SUPFAM" id="SSF56601">
    <property type="entry name" value="beta-lactamase/transpeptidase-like"/>
    <property type="match status" value="1"/>
</dbReference>
<dbReference type="InterPro" id="IPR052907">
    <property type="entry name" value="Beta-lactamase/esterase"/>
</dbReference>
<sequence>MSLLGQTLLVAVTAIIISILPSYFKTSYPVPEIFGTVAPGFEDVRDVFRENFELGWDKNEGGSAFAVYHKGEKVVDIWAGFADQEAKMLWKENTMSVLYSTTKGLSAICIAMLADRGLLDFKKPVAHYWPEFAQKGKENVTVEMLMEHEAGLPIISEKMTFDLIKDHDSLDKALAATAPLWQPGTAMGYHMVSIGFYVDALVRRVDPKGRTVGRFFQEEVAEPFGIDAYIGTPKEEVYRISRAIFVQPSVLDIIHALLTSHVYRALFYGYVLGNSKLTVDVVENCGELGKTERLVDPDILSLEMPAVNGVGTARGVAKLYGILANGGKLDNKTLLSENIIKAYANDRRKLMQDLVLFGFPNKWKYGMDIDPEPGKDGNLFGTAGLGGQIGYADPNEGIGYGFVTRTNAALSLQWLDPRLRRLRESVLSAIAKKR</sequence>
<feature type="domain" description="Beta-lactamase-related" evidence="2">
    <location>
        <begin position="55"/>
        <end position="408"/>
    </location>
</feature>
<accession>A0A9Q1H9L7</accession>
<proteinExistence type="predicted"/>
<dbReference type="InterPro" id="IPR012338">
    <property type="entry name" value="Beta-lactam/transpept-like"/>
</dbReference>
<feature type="transmembrane region" description="Helical" evidence="1">
    <location>
        <begin position="7"/>
        <end position="24"/>
    </location>
</feature>
<dbReference type="PANTHER" id="PTHR43319:SF3">
    <property type="entry name" value="BETA-LACTAMASE-RELATED DOMAIN-CONTAINING PROTEIN"/>
    <property type="match status" value="1"/>
</dbReference>
<evidence type="ECO:0000256" key="1">
    <source>
        <dbReference type="SAM" id="Phobius"/>
    </source>
</evidence>
<dbReference type="AlphaFoldDB" id="A0A9Q1H9L7"/>
<keyword evidence="1" id="KW-0472">Membrane</keyword>
<dbReference type="EMBL" id="JAIZAY010000008">
    <property type="protein sequence ID" value="KAJ8038099.1"/>
    <property type="molecule type" value="Genomic_DNA"/>
</dbReference>